<protein>
    <submittedName>
        <fullName evidence="1">Uncharacterized protein</fullName>
    </submittedName>
</protein>
<evidence type="ECO:0000313" key="2">
    <source>
        <dbReference type="Proteomes" id="UP001161405"/>
    </source>
</evidence>
<sequence length="68" mass="7910">MQQQVQPPALRWLQTVSNTLPTLFIYPKIPIRRILRLSFSKQAIRNSCNSYTKQAPKLKESIEQLLGQ</sequence>
<dbReference type="Proteomes" id="UP001161405">
    <property type="component" value="Unassembled WGS sequence"/>
</dbReference>
<proteinExistence type="predicted"/>
<organism evidence="1 2">
    <name type="scientific">Maritalea porphyrae</name>
    <dbReference type="NCBI Taxonomy" id="880732"/>
    <lineage>
        <taxon>Bacteria</taxon>
        <taxon>Pseudomonadati</taxon>
        <taxon>Pseudomonadota</taxon>
        <taxon>Alphaproteobacteria</taxon>
        <taxon>Hyphomicrobiales</taxon>
        <taxon>Devosiaceae</taxon>
        <taxon>Maritalea</taxon>
    </lineage>
</organism>
<evidence type="ECO:0000313" key="1">
    <source>
        <dbReference type="EMBL" id="GLQ16896.1"/>
    </source>
</evidence>
<accession>A0ABQ5URA2</accession>
<dbReference type="EMBL" id="BSNI01000002">
    <property type="protein sequence ID" value="GLQ16896.1"/>
    <property type="molecule type" value="Genomic_DNA"/>
</dbReference>
<keyword evidence="2" id="KW-1185">Reference proteome</keyword>
<gene>
    <name evidence="1" type="ORF">GCM10007879_11450</name>
</gene>
<reference evidence="1" key="1">
    <citation type="journal article" date="2014" name="Int. J. Syst. Evol. Microbiol.">
        <title>Complete genome of a new Firmicutes species belonging to the dominant human colonic microbiota ('Ruminococcus bicirculans') reveals two chromosomes and a selective capacity to utilize plant glucans.</title>
        <authorList>
            <consortium name="NISC Comparative Sequencing Program"/>
            <person name="Wegmann U."/>
            <person name="Louis P."/>
            <person name="Goesmann A."/>
            <person name="Henrissat B."/>
            <person name="Duncan S.H."/>
            <person name="Flint H.J."/>
        </authorList>
    </citation>
    <scope>NUCLEOTIDE SEQUENCE</scope>
    <source>
        <strain evidence="1">NBRC 107169</strain>
    </source>
</reference>
<reference evidence="1" key="2">
    <citation type="submission" date="2023-01" db="EMBL/GenBank/DDBJ databases">
        <title>Draft genome sequence of Maritalea porphyrae strain NBRC 107169.</title>
        <authorList>
            <person name="Sun Q."/>
            <person name="Mori K."/>
        </authorList>
    </citation>
    <scope>NUCLEOTIDE SEQUENCE</scope>
    <source>
        <strain evidence="1">NBRC 107169</strain>
    </source>
</reference>
<name>A0ABQ5URA2_9HYPH</name>
<comment type="caution">
    <text evidence="1">The sequence shown here is derived from an EMBL/GenBank/DDBJ whole genome shotgun (WGS) entry which is preliminary data.</text>
</comment>